<evidence type="ECO:0000256" key="1">
    <source>
        <dbReference type="SAM" id="SignalP"/>
    </source>
</evidence>
<dbReference type="AlphaFoldDB" id="A0A8T1NG21"/>
<evidence type="ECO:0000313" key="2">
    <source>
        <dbReference type="EMBL" id="KAG6629315.1"/>
    </source>
</evidence>
<sequence>MSIWYVIWFVFWDGLHLSDWNFSALSDLIETSKEEVLFLLLSFCEIMEAKVQGSNFSDSTSGEVSSKIQSFLQEAICYWIGAINDIVHGDSSCSHIHETELALLCGMISCYPRMIDNPEMSSYLIDLIDALDRLLMIEAVSVAGLPKQTWKSVIGAALSSYNKSLNGKESQPEETSKFLYLAKRYTSSAQVLSAVADYLDIVYGPTVEAHSSNRKYHPELSVEKAVDAVMIFADNLRHCNKGIHFSTLRILCHYEPLSSVDSTNDQAVGKKTKSEVAQGSRVDSQGMNVLQLLLSIEETSLSISTSRKVILWISRIQMGLPAGRVP</sequence>
<keyword evidence="3" id="KW-1185">Reference proteome</keyword>
<protein>
    <submittedName>
        <fullName evidence="2">Uncharacterized protein</fullName>
    </submittedName>
</protein>
<gene>
    <name evidence="2" type="ORF">CIPAW_14G076400</name>
</gene>
<feature type="signal peptide" evidence="1">
    <location>
        <begin position="1"/>
        <end position="17"/>
    </location>
</feature>
<reference evidence="2" key="1">
    <citation type="submission" date="2020-12" db="EMBL/GenBank/DDBJ databases">
        <title>WGS assembly of Carya illinoinensis cv. Pawnee.</title>
        <authorList>
            <person name="Platts A."/>
            <person name="Shu S."/>
            <person name="Wright S."/>
            <person name="Barry K."/>
            <person name="Edger P."/>
            <person name="Pires J.C."/>
            <person name="Schmutz J."/>
        </authorList>
    </citation>
    <scope>NUCLEOTIDE SEQUENCE</scope>
    <source>
        <tissue evidence="2">Leaf</tissue>
    </source>
</reference>
<feature type="chain" id="PRO_5035896681" evidence="1">
    <location>
        <begin position="18"/>
        <end position="326"/>
    </location>
</feature>
<evidence type="ECO:0000313" key="3">
    <source>
        <dbReference type="Proteomes" id="UP000811609"/>
    </source>
</evidence>
<dbReference type="InterPro" id="IPR052575">
    <property type="entry name" value="SSU_processome_comp_20"/>
</dbReference>
<proteinExistence type="predicted"/>
<dbReference type="PANTHER" id="PTHR17695:SF11">
    <property type="entry name" value="SMALL SUBUNIT PROCESSOME COMPONENT 20 HOMOLOG"/>
    <property type="match status" value="1"/>
</dbReference>
<organism evidence="2 3">
    <name type="scientific">Carya illinoinensis</name>
    <name type="common">Pecan</name>
    <dbReference type="NCBI Taxonomy" id="32201"/>
    <lineage>
        <taxon>Eukaryota</taxon>
        <taxon>Viridiplantae</taxon>
        <taxon>Streptophyta</taxon>
        <taxon>Embryophyta</taxon>
        <taxon>Tracheophyta</taxon>
        <taxon>Spermatophyta</taxon>
        <taxon>Magnoliopsida</taxon>
        <taxon>eudicotyledons</taxon>
        <taxon>Gunneridae</taxon>
        <taxon>Pentapetalae</taxon>
        <taxon>rosids</taxon>
        <taxon>fabids</taxon>
        <taxon>Fagales</taxon>
        <taxon>Juglandaceae</taxon>
        <taxon>Carya</taxon>
    </lineage>
</organism>
<dbReference type="PANTHER" id="PTHR17695">
    <property type="entry name" value="SMALL SUBUNIT PROCESSOME COMPONENT 20 HOMOLOG"/>
    <property type="match status" value="1"/>
</dbReference>
<keyword evidence="1" id="KW-0732">Signal</keyword>
<name>A0A8T1NG21_CARIL</name>
<dbReference type="EMBL" id="CM031822">
    <property type="protein sequence ID" value="KAG6629315.1"/>
    <property type="molecule type" value="Genomic_DNA"/>
</dbReference>
<accession>A0A8T1NG21</accession>
<comment type="caution">
    <text evidence="2">The sequence shown here is derived from an EMBL/GenBank/DDBJ whole genome shotgun (WGS) entry which is preliminary data.</text>
</comment>
<dbReference type="GO" id="GO:0030686">
    <property type="term" value="C:90S preribosome"/>
    <property type="evidence" value="ECO:0007669"/>
    <property type="project" value="TreeGrafter"/>
</dbReference>
<dbReference type="GO" id="GO:0032040">
    <property type="term" value="C:small-subunit processome"/>
    <property type="evidence" value="ECO:0007669"/>
    <property type="project" value="TreeGrafter"/>
</dbReference>
<dbReference type="Proteomes" id="UP000811609">
    <property type="component" value="Chromosome 14"/>
</dbReference>